<dbReference type="HOGENOM" id="CLU_2279927_0_0_1"/>
<dbReference type="EC" id="2.7.7.19" evidence="2"/>
<evidence type="ECO:0000313" key="6">
    <source>
        <dbReference type="Proteomes" id="UP000008068"/>
    </source>
</evidence>
<dbReference type="STRING" id="135651.G0MJJ4"/>
<comment type="catalytic activity">
    <reaction evidence="4">
        <text>RNA(n) + ATP = RNA(n)-3'-adenine ribonucleotide + diphosphate</text>
        <dbReference type="Rhea" id="RHEA:11332"/>
        <dbReference type="Rhea" id="RHEA-COMP:14527"/>
        <dbReference type="Rhea" id="RHEA-COMP:17347"/>
        <dbReference type="ChEBI" id="CHEBI:30616"/>
        <dbReference type="ChEBI" id="CHEBI:33019"/>
        <dbReference type="ChEBI" id="CHEBI:140395"/>
        <dbReference type="ChEBI" id="CHEBI:173115"/>
        <dbReference type="EC" id="2.7.7.19"/>
    </reaction>
    <physiologicalReaction direction="left-to-right" evidence="4">
        <dbReference type="Rhea" id="RHEA:11333"/>
    </physiologicalReaction>
</comment>
<name>G0MJJ4_CAEBE</name>
<dbReference type="Proteomes" id="UP000008068">
    <property type="component" value="Unassembled WGS sequence"/>
</dbReference>
<dbReference type="Pfam" id="PF07984">
    <property type="entry name" value="NTP_transf_7"/>
    <property type="match status" value="1"/>
</dbReference>
<comment type="similarity">
    <text evidence="1">Belongs to the TENT family.</text>
</comment>
<keyword evidence="3" id="KW-0808">Transferase</keyword>
<dbReference type="EMBL" id="GL379797">
    <property type="protein sequence ID" value="EGT32407.1"/>
    <property type="molecule type" value="Genomic_DNA"/>
</dbReference>
<protein>
    <recommendedName>
        <fullName evidence="2">polynucleotide adenylyltransferase</fullName>
        <ecNumber evidence="2">2.7.7.19</ecNumber>
    </recommendedName>
</protein>
<gene>
    <name evidence="5" type="ORF">CAEBREN_21476</name>
</gene>
<evidence type="ECO:0000256" key="2">
    <source>
        <dbReference type="ARBA" id="ARBA00012388"/>
    </source>
</evidence>
<proteinExistence type="inferred from homology"/>
<reference evidence="6" key="1">
    <citation type="submission" date="2011-07" db="EMBL/GenBank/DDBJ databases">
        <authorList>
            <consortium name="Caenorhabditis brenneri Sequencing and Analysis Consortium"/>
            <person name="Wilson R.K."/>
        </authorList>
    </citation>
    <scope>NUCLEOTIDE SEQUENCE [LARGE SCALE GENOMIC DNA]</scope>
    <source>
        <strain evidence="6">PB2801</strain>
    </source>
</reference>
<accession>G0MJJ4</accession>
<evidence type="ECO:0000256" key="3">
    <source>
        <dbReference type="ARBA" id="ARBA00022679"/>
    </source>
</evidence>
<dbReference type="GO" id="GO:1990817">
    <property type="term" value="F:poly(A) RNA polymerase activity"/>
    <property type="evidence" value="ECO:0007669"/>
    <property type="project" value="UniProtKB-EC"/>
</dbReference>
<evidence type="ECO:0000313" key="5">
    <source>
        <dbReference type="EMBL" id="EGT32407.1"/>
    </source>
</evidence>
<organism evidence="6">
    <name type="scientific">Caenorhabditis brenneri</name>
    <name type="common">Nematode worm</name>
    <dbReference type="NCBI Taxonomy" id="135651"/>
    <lineage>
        <taxon>Eukaryota</taxon>
        <taxon>Metazoa</taxon>
        <taxon>Ecdysozoa</taxon>
        <taxon>Nematoda</taxon>
        <taxon>Chromadorea</taxon>
        <taxon>Rhabditida</taxon>
        <taxon>Rhabditina</taxon>
        <taxon>Rhabditomorpha</taxon>
        <taxon>Rhabditoidea</taxon>
        <taxon>Rhabditidae</taxon>
        <taxon>Peloderinae</taxon>
        <taxon>Caenorhabditis</taxon>
    </lineage>
</organism>
<evidence type="ECO:0000256" key="4">
    <source>
        <dbReference type="ARBA" id="ARBA00047933"/>
    </source>
</evidence>
<sequence length="102" mass="11999">MTQSELDADDVAHQSIFVAKQFRLFSTEDNTDSWSLFSFKFKFVLRMKRDYQFATDSLKIDILSYFQKKHDVPITPSFGDIPKIIELLGRRQIDTKKPEEDC</sequence>
<dbReference type="InParanoid" id="G0MJJ4"/>
<dbReference type="AlphaFoldDB" id="G0MJJ4"/>
<evidence type="ECO:0000256" key="1">
    <source>
        <dbReference type="ARBA" id="ARBA00007631"/>
    </source>
</evidence>
<keyword evidence="6" id="KW-1185">Reference proteome</keyword>
<dbReference type="InterPro" id="IPR012937">
    <property type="entry name" value="TET5"/>
</dbReference>